<dbReference type="RefSeq" id="XP_004039267.1">
    <property type="nucleotide sequence ID" value="XM_004039219.1"/>
</dbReference>
<gene>
    <name evidence="1" type="ORF">IMG5_029300</name>
</gene>
<feature type="non-terminal residue" evidence="1">
    <location>
        <position position="1"/>
    </location>
</feature>
<dbReference type="EMBL" id="GL983249">
    <property type="protein sequence ID" value="EGR33963.1"/>
    <property type="molecule type" value="Genomic_DNA"/>
</dbReference>
<organism evidence="1 2">
    <name type="scientific">Ichthyophthirius multifiliis</name>
    <name type="common">White spot disease agent</name>
    <name type="synonym">Ich</name>
    <dbReference type="NCBI Taxonomy" id="5932"/>
    <lineage>
        <taxon>Eukaryota</taxon>
        <taxon>Sar</taxon>
        <taxon>Alveolata</taxon>
        <taxon>Ciliophora</taxon>
        <taxon>Intramacronucleata</taxon>
        <taxon>Oligohymenophorea</taxon>
        <taxon>Hymenostomatida</taxon>
        <taxon>Ophryoglenina</taxon>
        <taxon>Ichthyophthirius</taxon>
    </lineage>
</organism>
<sequence>ELFLEFFSIQLQQLMDIFLKVICLRFNYKYVQHNSLTSLNIHEYTKYNLSSKSNFTFIFFLLQLQNTALSFLLKYQVFKNVFLQKFHRQCSLQKINFIYLIDNFPTYFQYLQENSSNTILKQDVHPLYREM</sequence>
<evidence type="ECO:0000313" key="1">
    <source>
        <dbReference type="EMBL" id="EGR33963.1"/>
    </source>
</evidence>
<dbReference type="Proteomes" id="UP000008983">
    <property type="component" value="Unassembled WGS sequence"/>
</dbReference>
<dbReference type="AlphaFoldDB" id="G0QLD9"/>
<evidence type="ECO:0000313" key="2">
    <source>
        <dbReference type="Proteomes" id="UP000008983"/>
    </source>
</evidence>
<dbReference type="InParanoid" id="G0QLD9"/>
<proteinExistence type="predicted"/>
<keyword evidence="2" id="KW-1185">Reference proteome</keyword>
<accession>G0QLD9</accession>
<dbReference type="GeneID" id="14910151"/>
<protein>
    <submittedName>
        <fullName evidence="1">Uncharacterized protein</fullName>
    </submittedName>
</protein>
<reference evidence="1 2" key="1">
    <citation type="submission" date="2011-07" db="EMBL/GenBank/DDBJ databases">
        <authorList>
            <person name="Coyne R."/>
            <person name="Brami D."/>
            <person name="Johnson J."/>
            <person name="Hostetler J."/>
            <person name="Hannick L."/>
            <person name="Clark T."/>
            <person name="Cassidy-Hanley D."/>
            <person name="Inman J."/>
        </authorList>
    </citation>
    <scope>NUCLEOTIDE SEQUENCE [LARGE SCALE GENOMIC DNA]</scope>
    <source>
        <strain evidence="1 2">G5</strain>
    </source>
</reference>
<name>G0QLD9_ICHMU</name>